<organism evidence="1">
    <name type="scientific">Chryseobacterium indologenes</name>
    <name type="common">Flavobacterium indologenes</name>
    <dbReference type="NCBI Taxonomy" id="253"/>
    <lineage>
        <taxon>Bacteria</taxon>
        <taxon>Pseudomonadati</taxon>
        <taxon>Bacteroidota</taxon>
        <taxon>Flavobacteriia</taxon>
        <taxon>Flavobacteriales</taxon>
        <taxon>Weeksellaceae</taxon>
        <taxon>Chryseobacterium group</taxon>
        <taxon>Chryseobacterium</taxon>
    </lineage>
</organism>
<dbReference type="AlphaFoldDB" id="A0A411DKI3"/>
<proteinExistence type="predicted"/>
<gene>
    <name evidence="1" type="ORF">EU348_06645</name>
</gene>
<evidence type="ECO:0000313" key="1">
    <source>
        <dbReference type="EMBL" id="QBA20881.1"/>
    </source>
</evidence>
<reference evidence="1" key="1">
    <citation type="submission" date="2019-01" db="EMBL/GenBank/DDBJ databases">
        <title>Whole Genome Sequencing for Putative Detection of Antimicrobial Resistance and Potential Virulence Factors in Chryseobacterium indologenes isolated from Nile Tilapia in Tanzania.</title>
        <authorList>
            <person name="Mwega E."/>
            <person name="Mutoloki S."/>
            <person name="Mugimba K."/>
            <person name="Colquhoun D."/>
            <person name="Mdegela R."/>
            <person name="Evensen O."/>
            <person name="Wasteson Y."/>
        </authorList>
    </citation>
    <scope>NUCLEOTIDE SEQUENCE [LARGE SCALE GENOMIC DNA]</scope>
    <source>
        <strain evidence="1">StR 01</strain>
    </source>
</reference>
<protein>
    <submittedName>
        <fullName evidence="1">Uncharacterized protein</fullName>
    </submittedName>
</protein>
<accession>A0A411DKI3</accession>
<sequence>MERQTKKLSLDAFKEMAEKVQTEDVMQKVEGGDSSDCHGFWGQAHKAAVEIGKAILSSQGINV</sequence>
<name>A0A411DKI3_CHRID</name>
<dbReference type="EMBL" id="CP035532">
    <property type="protein sequence ID" value="QBA20881.1"/>
    <property type="molecule type" value="Genomic_DNA"/>
</dbReference>